<dbReference type="CDD" id="cd14014">
    <property type="entry name" value="STKc_PknB_like"/>
    <property type="match status" value="1"/>
</dbReference>
<dbReference type="PROSITE" id="PS00109">
    <property type="entry name" value="PROTEIN_KINASE_TYR"/>
    <property type="match status" value="1"/>
</dbReference>
<evidence type="ECO:0000256" key="6">
    <source>
        <dbReference type="ARBA" id="ARBA00022840"/>
    </source>
</evidence>
<dbReference type="InterPro" id="IPR050660">
    <property type="entry name" value="NEK_Ser/Thr_kinase"/>
</dbReference>
<dbReference type="Proteomes" id="UP001164459">
    <property type="component" value="Chromosome"/>
</dbReference>
<dbReference type="PANTHER" id="PTHR43671:SF13">
    <property type="entry name" value="SERINE_THREONINE-PROTEIN KINASE NEK2"/>
    <property type="match status" value="1"/>
</dbReference>
<evidence type="ECO:0000256" key="3">
    <source>
        <dbReference type="ARBA" id="ARBA00022679"/>
    </source>
</evidence>
<evidence type="ECO:0000259" key="9">
    <source>
        <dbReference type="PROSITE" id="PS50011"/>
    </source>
</evidence>
<evidence type="ECO:0000256" key="5">
    <source>
        <dbReference type="ARBA" id="ARBA00022777"/>
    </source>
</evidence>
<evidence type="ECO:0000256" key="8">
    <source>
        <dbReference type="SAM" id="MobiDB-lite"/>
    </source>
</evidence>
<dbReference type="InterPro" id="IPR017441">
    <property type="entry name" value="Protein_kinase_ATP_BS"/>
</dbReference>
<reference evidence="10" key="1">
    <citation type="submission" date="2022-11" db="EMBL/GenBank/DDBJ databases">
        <title>Minimal conservation of predation-associated metabolite biosynthetic gene clusters underscores biosynthetic potential of Myxococcota including descriptions for ten novel species: Archangium lansinium sp. nov., Myxococcus landrumus sp. nov., Nannocystis bai.</title>
        <authorList>
            <person name="Ahearne A."/>
            <person name="Stevens C."/>
            <person name="Dowd S."/>
        </authorList>
    </citation>
    <scope>NUCLEOTIDE SEQUENCE</scope>
    <source>
        <strain evidence="10">Fl3</strain>
    </source>
</reference>
<dbReference type="EMBL" id="CP114040">
    <property type="protein sequence ID" value="WAS94516.1"/>
    <property type="molecule type" value="Genomic_DNA"/>
</dbReference>
<protein>
    <recommendedName>
        <fullName evidence="2">non-specific serine/threonine protein kinase</fullName>
        <ecNumber evidence="2">2.7.11.1</ecNumber>
    </recommendedName>
</protein>
<feature type="compositionally biased region" description="Polar residues" evidence="8">
    <location>
        <begin position="516"/>
        <end position="527"/>
    </location>
</feature>
<feature type="binding site" evidence="7">
    <location>
        <position position="88"/>
    </location>
    <ligand>
        <name>ATP</name>
        <dbReference type="ChEBI" id="CHEBI:30616"/>
    </ligand>
</feature>
<proteinExistence type="inferred from homology"/>
<evidence type="ECO:0000256" key="4">
    <source>
        <dbReference type="ARBA" id="ARBA00022741"/>
    </source>
</evidence>
<dbReference type="Pfam" id="PF00069">
    <property type="entry name" value="Pkinase"/>
    <property type="match status" value="1"/>
</dbReference>
<keyword evidence="4 7" id="KW-0547">Nucleotide-binding</keyword>
<dbReference type="Gene3D" id="1.10.510.10">
    <property type="entry name" value="Transferase(Phosphotransferase) domain 1"/>
    <property type="match status" value="1"/>
</dbReference>
<keyword evidence="3" id="KW-0808">Transferase</keyword>
<feature type="compositionally biased region" description="Basic and acidic residues" evidence="8">
    <location>
        <begin position="1"/>
        <end position="12"/>
    </location>
</feature>
<dbReference type="InterPro" id="IPR011009">
    <property type="entry name" value="Kinase-like_dom_sf"/>
</dbReference>
<feature type="region of interest" description="Disordered" evidence="8">
    <location>
        <begin position="482"/>
        <end position="527"/>
    </location>
</feature>
<dbReference type="InterPro" id="IPR000719">
    <property type="entry name" value="Prot_kinase_dom"/>
</dbReference>
<name>A0ABY7H5F4_9BACT</name>
<dbReference type="RefSeq" id="WP_269036853.1">
    <property type="nucleotide sequence ID" value="NZ_CP114040.1"/>
</dbReference>
<dbReference type="PANTHER" id="PTHR43671">
    <property type="entry name" value="SERINE/THREONINE-PROTEIN KINASE NEK"/>
    <property type="match status" value="1"/>
</dbReference>
<keyword evidence="6 7" id="KW-0067">ATP-binding</keyword>
<evidence type="ECO:0000256" key="1">
    <source>
        <dbReference type="ARBA" id="ARBA00010886"/>
    </source>
</evidence>
<comment type="similarity">
    <text evidence="1">Belongs to the protein kinase superfamily. NEK Ser/Thr protein kinase family. NIMA subfamily.</text>
</comment>
<accession>A0ABY7H5F4</accession>
<evidence type="ECO:0000256" key="2">
    <source>
        <dbReference type="ARBA" id="ARBA00012513"/>
    </source>
</evidence>
<keyword evidence="5 10" id="KW-0418">Kinase</keyword>
<evidence type="ECO:0000313" key="10">
    <source>
        <dbReference type="EMBL" id="WAS94516.1"/>
    </source>
</evidence>
<dbReference type="GO" id="GO:0016301">
    <property type="term" value="F:kinase activity"/>
    <property type="evidence" value="ECO:0007669"/>
    <property type="project" value="UniProtKB-KW"/>
</dbReference>
<sequence length="611" mass="65490">MDTHLHRDRGEDELAADEPTVADEEADDGDASWELDDDPDEPGLVREESPPPCMLPGKFEVRDLIGEGGMGRVHRGYSLTLGLDVAIKLIDPALKLREDSRERLRREAVALAAINHPNMVRVYACDETAEKQLFIVMELLDGESLRKIRDRRLRLSAAEVVEIGLQVCAGVGAAHGLGIVHRDLTPSNIMLLRDPQIRVKTIDLGVCRLLDTFYSRHPQRFEAPPGSRLQTPLGVQYGNPEYLAPELLLRDPPTRPSFQTDVYALGVILYELLAGRHPFKPGDRSEPRPIRSLMPGFADDELERVLRNALRPDPKDRIQSMAEFAEELAIARGFLTKPGESSVLADAILPALDVPLRGAPSVAPGSPVSDKDRKASEQPTKAVLVAAAIGVPVPMDGLAPPAMTAGTTAAATTTGVLSKALISTAMMMCVAVGVVGATVTDVLRAGPEEAGAKEQADAEADARFERLERKVEVLEQQIAAAAASPPHSGGLSLSATPSPEPAPGATPVSTAAPGPAQNSVGRVSSPRQRAIVRDLGTVASDVGVCFRRHGGNLEHQLPVRVVISAMGLAERVTLPKGSTGALIDCVTRVLRSRQYPTGPEAESVRHVFKFT</sequence>
<feature type="compositionally biased region" description="Acidic residues" evidence="8">
    <location>
        <begin position="13"/>
        <end position="41"/>
    </location>
</feature>
<evidence type="ECO:0000256" key="7">
    <source>
        <dbReference type="PROSITE-ProRule" id="PRU10141"/>
    </source>
</evidence>
<gene>
    <name evidence="10" type="ORF">O0S08_51020</name>
</gene>
<dbReference type="InterPro" id="IPR008266">
    <property type="entry name" value="Tyr_kinase_AS"/>
</dbReference>
<organism evidence="10 11">
    <name type="scientific">Nannocystis punicea</name>
    <dbReference type="NCBI Taxonomy" id="2995304"/>
    <lineage>
        <taxon>Bacteria</taxon>
        <taxon>Pseudomonadati</taxon>
        <taxon>Myxococcota</taxon>
        <taxon>Polyangia</taxon>
        <taxon>Nannocystales</taxon>
        <taxon>Nannocystaceae</taxon>
        <taxon>Nannocystis</taxon>
    </lineage>
</organism>
<dbReference type="EC" id="2.7.11.1" evidence="2"/>
<feature type="region of interest" description="Disordered" evidence="8">
    <location>
        <begin position="1"/>
        <end position="52"/>
    </location>
</feature>
<keyword evidence="11" id="KW-1185">Reference proteome</keyword>
<dbReference type="SUPFAM" id="SSF56112">
    <property type="entry name" value="Protein kinase-like (PK-like)"/>
    <property type="match status" value="1"/>
</dbReference>
<dbReference type="PROSITE" id="PS00107">
    <property type="entry name" value="PROTEIN_KINASE_ATP"/>
    <property type="match status" value="1"/>
</dbReference>
<feature type="domain" description="Protein kinase" evidence="9">
    <location>
        <begin position="59"/>
        <end position="335"/>
    </location>
</feature>
<dbReference type="Gene3D" id="3.30.200.20">
    <property type="entry name" value="Phosphorylase Kinase, domain 1"/>
    <property type="match status" value="1"/>
</dbReference>
<evidence type="ECO:0000313" key="11">
    <source>
        <dbReference type="Proteomes" id="UP001164459"/>
    </source>
</evidence>
<dbReference type="PROSITE" id="PS50011">
    <property type="entry name" value="PROTEIN_KINASE_DOM"/>
    <property type="match status" value="1"/>
</dbReference>